<dbReference type="PROSITE" id="PS51257">
    <property type="entry name" value="PROKAR_LIPOPROTEIN"/>
    <property type="match status" value="1"/>
</dbReference>
<dbReference type="Proteomes" id="UP000246744">
    <property type="component" value="Unassembled WGS sequence"/>
</dbReference>
<evidence type="ECO:0000313" key="3">
    <source>
        <dbReference type="Proteomes" id="UP000246744"/>
    </source>
</evidence>
<dbReference type="AlphaFoldDB" id="A0A317Q6P9"/>
<keyword evidence="3" id="KW-1185">Reference proteome</keyword>
<dbReference type="RefSeq" id="WP_110025274.1">
    <property type="nucleotide sequence ID" value="NZ_QGTS01000003.1"/>
</dbReference>
<sequence>MNKKAVWLVPLWLLAGCAGAGYGEYTAGDLRGINHTPNVINFVKVNGYGGPNIAAYGDGGGYCCVLLPRKWIPGMEALVEWEVTPVSDTPIPGFEEWEKYLAWEKELKASFRRHSAVVPVPEYGEQRCGMTVHFLPCNQVKVTTVCMGYGTPDYPIKEPRNMPEPENCPVAAAVNNAVRNG</sequence>
<evidence type="ECO:0000313" key="2">
    <source>
        <dbReference type="EMBL" id="PWW10962.1"/>
    </source>
</evidence>
<accession>A0A317Q6P9</accession>
<gene>
    <name evidence="2" type="ORF">DES37_103339</name>
</gene>
<comment type="caution">
    <text evidence="2">The sequence shown here is derived from an EMBL/GenBank/DDBJ whole genome shotgun (WGS) entry which is preliminary data.</text>
</comment>
<evidence type="ECO:0000256" key="1">
    <source>
        <dbReference type="SAM" id="SignalP"/>
    </source>
</evidence>
<dbReference type="InterPro" id="IPR021733">
    <property type="entry name" value="DUF3304"/>
</dbReference>
<feature type="signal peptide" evidence="1">
    <location>
        <begin position="1"/>
        <end position="20"/>
    </location>
</feature>
<proteinExistence type="predicted"/>
<dbReference type="OrthoDB" id="6498852at2"/>
<protein>
    <submittedName>
        <fullName evidence="2">Uncharacterized protein DUF3304</fullName>
    </submittedName>
</protein>
<dbReference type="EMBL" id="QGTS01000003">
    <property type="protein sequence ID" value="PWW10962.1"/>
    <property type="molecule type" value="Genomic_DNA"/>
</dbReference>
<dbReference type="Pfam" id="PF11745">
    <property type="entry name" value="DUF3304"/>
    <property type="match status" value="1"/>
</dbReference>
<organism evidence="2 3">
    <name type="scientific">Mangrovibacter plantisponsor</name>
    <dbReference type="NCBI Taxonomy" id="451513"/>
    <lineage>
        <taxon>Bacteria</taxon>
        <taxon>Pseudomonadati</taxon>
        <taxon>Pseudomonadota</taxon>
        <taxon>Gammaproteobacteria</taxon>
        <taxon>Enterobacterales</taxon>
        <taxon>Enterobacteriaceae</taxon>
        <taxon>Mangrovibacter</taxon>
    </lineage>
</organism>
<keyword evidence="1" id="KW-0732">Signal</keyword>
<feature type="chain" id="PRO_5016273873" evidence="1">
    <location>
        <begin position="21"/>
        <end position="181"/>
    </location>
</feature>
<name>A0A317Q6P9_9ENTR</name>
<reference evidence="2 3" key="1">
    <citation type="submission" date="2018-05" db="EMBL/GenBank/DDBJ databases">
        <title>Genomic Encyclopedia of Type Strains, Phase IV (KMG-IV): sequencing the most valuable type-strain genomes for metagenomic binning, comparative biology and taxonomic classification.</title>
        <authorList>
            <person name="Goeker M."/>
        </authorList>
    </citation>
    <scope>NUCLEOTIDE SEQUENCE [LARGE SCALE GENOMIC DNA]</scope>
    <source>
        <strain evidence="2 3">DSM 19579</strain>
    </source>
</reference>